<feature type="binding site" evidence="15 16">
    <location>
        <begin position="131"/>
        <end position="136"/>
    </location>
    <ligand>
        <name>S-adenosyl-L-methionine</name>
        <dbReference type="ChEBI" id="CHEBI:59789"/>
    </ligand>
</feature>
<evidence type="ECO:0000256" key="2">
    <source>
        <dbReference type="ARBA" id="ARBA00004496"/>
    </source>
</evidence>
<comment type="caution">
    <text evidence="19">The sequence shown here is derived from an EMBL/GenBank/DDBJ whole genome shotgun (WGS) entry which is preliminary data.</text>
</comment>
<dbReference type="InterPro" id="IPR023148">
    <property type="entry name" value="tRNA_m1G_MeTrfase_C_sf"/>
</dbReference>
<keyword evidence="8 15" id="KW-0489">Methyltransferase</keyword>
<dbReference type="EC" id="2.1.1.228" evidence="5 15"/>
<organism evidence="19 20">
    <name type="scientific">Candidatus Buchananbacteria bacterium RBG_13_39_9</name>
    <dbReference type="NCBI Taxonomy" id="1797531"/>
    <lineage>
        <taxon>Bacteria</taxon>
        <taxon>Candidatus Buchananiibacteriota</taxon>
    </lineage>
</organism>
<evidence type="ECO:0000256" key="1">
    <source>
        <dbReference type="ARBA" id="ARBA00002634"/>
    </source>
</evidence>
<comment type="subunit">
    <text evidence="4 15 17">Homodimer.</text>
</comment>
<dbReference type="InterPro" id="IPR016009">
    <property type="entry name" value="tRNA_MeTrfase_TRMD/TRM10"/>
</dbReference>
<dbReference type="GO" id="GO:0002939">
    <property type="term" value="P:tRNA N1-guanine methylation"/>
    <property type="evidence" value="ECO:0007669"/>
    <property type="project" value="TreeGrafter"/>
</dbReference>
<feature type="domain" description="tRNA methyltransferase TRMD/TRM10-type" evidence="18">
    <location>
        <begin position="1"/>
        <end position="214"/>
    </location>
</feature>
<evidence type="ECO:0000256" key="11">
    <source>
        <dbReference type="ARBA" id="ARBA00022694"/>
    </source>
</evidence>
<dbReference type="GO" id="GO:0052906">
    <property type="term" value="F:tRNA (guanine(37)-N1)-methyltransferase activity"/>
    <property type="evidence" value="ECO:0007669"/>
    <property type="project" value="UniProtKB-UniRule"/>
</dbReference>
<evidence type="ECO:0000256" key="17">
    <source>
        <dbReference type="RuleBase" id="RU003464"/>
    </source>
</evidence>
<evidence type="ECO:0000259" key="18">
    <source>
        <dbReference type="Pfam" id="PF01746"/>
    </source>
</evidence>
<evidence type="ECO:0000256" key="10">
    <source>
        <dbReference type="ARBA" id="ARBA00022691"/>
    </source>
</evidence>
<evidence type="ECO:0000313" key="20">
    <source>
        <dbReference type="Proteomes" id="UP000176260"/>
    </source>
</evidence>
<dbReference type="NCBIfam" id="TIGR00088">
    <property type="entry name" value="trmD"/>
    <property type="match status" value="1"/>
</dbReference>
<dbReference type="SUPFAM" id="SSF75217">
    <property type="entry name" value="alpha/beta knot"/>
    <property type="match status" value="1"/>
</dbReference>
<comment type="subcellular location">
    <subcellularLocation>
        <location evidence="2 15 17">Cytoplasm</location>
    </subcellularLocation>
</comment>
<dbReference type="PANTHER" id="PTHR46417">
    <property type="entry name" value="TRNA (GUANINE-N(1)-)-METHYLTRANSFERASE"/>
    <property type="match status" value="1"/>
</dbReference>
<evidence type="ECO:0000256" key="15">
    <source>
        <dbReference type="HAMAP-Rule" id="MF_00605"/>
    </source>
</evidence>
<accession>A0A1G1XPK3</accession>
<evidence type="ECO:0000256" key="9">
    <source>
        <dbReference type="ARBA" id="ARBA00022679"/>
    </source>
</evidence>
<evidence type="ECO:0000256" key="8">
    <source>
        <dbReference type="ARBA" id="ARBA00022603"/>
    </source>
</evidence>
<comment type="catalytic activity">
    <reaction evidence="14 15 17">
        <text>guanosine(37) in tRNA + S-adenosyl-L-methionine = N(1)-methylguanosine(37) in tRNA + S-adenosyl-L-homocysteine + H(+)</text>
        <dbReference type="Rhea" id="RHEA:36899"/>
        <dbReference type="Rhea" id="RHEA-COMP:10145"/>
        <dbReference type="Rhea" id="RHEA-COMP:10147"/>
        <dbReference type="ChEBI" id="CHEBI:15378"/>
        <dbReference type="ChEBI" id="CHEBI:57856"/>
        <dbReference type="ChEBI" id="CHEBI:59789"/>
        <dbReference type="ChEBI" id="CHEBI:73542"/>
        <dbReference type="ChEBI" id="CHEBI:74269"/>
        <dbReference type="EC" id="2.1.1.228"/>
    </reaction>
</comment>
<evidence type="ECO:0000256" key="7">
    <source>
        <dbReference type="ARBA" id="ARBA00022490"/>
    </source>
</evidence>
<keyword evidence="11 15" id="KW-0819">tRNA processing</keyword>
<evidence type="ECO:0000256" key="16">
    <source>
        <dbReference type="PIRSR" id="PIRSR000386-1"/>
    </source>
</evidence>
<evidence type="ECO:0000256" key="13">
    <source>
        <dbReference type="ARBA" id="ARBA00033392"/>
    </source>
</evidence>
<protein>
    <recommendedName>
        <fullName evidence="6 15">tRNA (guanine-N(1)-)-methyltransferase</fullName>
        <ecNumber evidence="5 15">2.1.1.228</ecNumber>
    </recommendedName>
    <alternativeName>
        <fullName evidence="12 15">M1G-methyltransferase</fullName>
    </alternativeName>
    <alternativeName>
        <fullName evidence="13 15">tRNA [GM37] methyltransferase</fullName>
    </alternativeName>
</protein>
<dbReference type="Gene3D" id="1.10.1270.20">
    <property type="entry name" value="tRNA(m1g37)methyltransferase, domain 2"/>
    <property type="match status" value="1"/>
</dbReference>
<dbReference type="Gene3D" id="3.40.1280.10">
    <property type="match status" value="1"/>
</dbReference>
<evidence type="ECO:0000256" key="12">
    <source>
        <dbReference type="ARBA" id="ARBA00029736"/>
    </source>
</evidence>
<dbReference type="PIRSF" id="PIRSF000386">
    <property type="entry name" value="tRNA_mtase"/>
    <property type="match status" value="1"/>
</dbReference>
<dbReference type="PANTHER" id="PTHR46417:SF1">
    <property type="entry name" value="TRNA (GUANINE-N(1)-)-METHYLTRANSFERASE"/>
    <property type="match status" value="1"/>
</dbReference>
<evidence type="ECO:0000256" key="4">
    <source>
        <dbReference type="ARBA" id="ARBA00011738"/>
    </source>
</evidence>
<keyword evidence="10 15" id="KW-0949">S-adenosyl-L-methionine</keyword>
<sequence length="215" mass="24784">MIFNIITIFPQIFESYFNVAMIKRAQLKKIIQVKITDLRHYADNKYQSVDDTPYGGGAGMVLKIEPIYKALKSIKRKKKSRVILFSARGKTLAQKDLQRLKKYDQLIMICGRYEGVDNRVAEHLADEEISIGNYVLTGGEIPAMILVDGITRLLPGVLGNLESPKDESFTKEDELEYPQYTKPEKFKTWKVPEVLLSGHHGKIKEWREKQKKRKP</sequence>
<evidence type="ECO:0000256" key="5">
    <source>
        <dbReference type="ARBA" id="ARBA00012807"/>
    </source>
</evidence>
<gene>
    <name evidence="15" type="primary">trmD</name>
    <name evidence="19" type="ORF">A2Y67_04315</name>
</gene>
<comment type="similarity">
    <text evidence="3 15 17">Belongs to the RNA methyltransferase TrmD family.</text>
</comment>
<evidence type="ECO:0000313" key="19">
    <source>
        <dbReference type="EMBL" id="OGY41526.1"/>
    </source>
</evidence>
<evidence type="ECO:0000256" key="6">
    <source>
        <dbReference type="ARBA" id="ARBA00014679"/>
    </source>
</evidence>
<dbReference type="Pfam" id="PF01746">
    <property type="entry name" value="tRNA_m1G_MT"/>
    <property type="match status" value="1"/>
</dbReference>
<reference evidence="19 20" key="1">
    <citation type="journal article" date="2016" name="Nat. Commun.">
        <title>Thousands of microbial genomes shed light on interconnected biogeochemical processes in an aquifer system.</title>
        <authorList>
            <person name="Anantharaman K."/>
            <person name="Brown C.T."/>
            <person name="Hug L.A."/>
            <person name="Sharon I."/>
            <person name="Castelle C.J."/>
            <person name="Probst A.J."/>
            <person name="Thomas B.C."/>
            <person name="Singh A."/>
            <person name="Wilkins M.J."/>
            <person name="Karaoz U."/>
            <person name="Brodie E.L."/>
            <person name="Williams K.H."/>
            <person name="Hubbard S.S."/>
            <person name="Banfield J.F."/>
        </authorList>
    </citation>
    <scope>NUCLEOTIDE SEQUENCE [LARGE SCALE GENOMIC DNA]</scope>
</reference>
<dbReference type="GO" id="GO:0005829">
    <property type="term" value="C:cytosol"/>
    <property type="evidence" value="ECO:0007669"/>
    <property type="project" value="TreeGrafter"/>
</dbReference>
<dbReference type="InterPro" id="IPR029026">
    <property type="entry name" value="tRNA_m1G_MTases_N"/>
</dbReference>
<proteinExistence type="inferred from homology"/>
<evidence type="ECO:0000256" key="14">
    <source>
        <dbReference type="ARBA" id="ARBA00047783"/>
    </source>
</evidence>
<dbReference type="InterPro" id="IPR029028">
    <property type="entry name" value="Alpha/beta_knot_MTases"/>
</dbReference>
<keyword evidence="7 15" id="KW-0963">Cytoplasm</keyword>
<dbReference type="InterPro" id="IPR002649">
    <property type="entry name" value="tRNA_m1G_MeTrfase_TrmD"/>
</dbReference>
<name>A0A1G1XPK3_9BACT</name>
<evidence type="ECO:0000256" key="3">
    <source>
        <dbReference type="ARBA" id="ARBA00007630"/>
    </source>
</evidence>
<comment type="function">
    <text evidence="1 15 17">Specifically methylates guanosine-37 in various tRNAs.</text>
</comment>
<dbReference type="AlphaFoldDB" id="A0A1G1XPK3"/>
<dbReference type="EMBL" id="MHIA01000027">
    <property type="protein sequence ID" value="OGY41526.1"/>
    <property type="molecule type" value="Genomic_DNA"/>
</dbReference>
<dbReference type="CDD" id="cd18080">
    <property type="entry name" value="TrmD-like"/>
    <property type="match status" value="1"/>
</dbReference>
<dbReference type="Proteomes" id="UP000176260">
    <property type="component" value="Unassembled WGS sequence"/>
</dbReference>
<keyword evidence="9 15" id="KW-0808">Transferase</keyword>
<dbReference type="FunFam" id="3.40.1280.10:FF:000001">
    <property type="entry name" value="tRNA (guanine-N(1)-)-methyltransferase"/>
    <property type="match status" value="1"/>
</dbReference>
<dbReference type="NCBIfam" id="NF000648">
    <property type="entry name" value="PRK00026.1"/>
    <property type="match status" value="1"/>
</dbReference>
<feature type="binding site" evidence="15 16">
    <location>
        <position position="111"/>
    </location>
    <ligand>
        <name>S-adenosyl-L-methionine</name>
        <dbReference type="ChEBI" id="CHEBI:59789"/>
    </ligand>
</feature>
<dbReference type="HAMAP" id="MF_00605">
    <property type="entry name" value="TrmD"/>
    <property type="match status" value="1"/>
</dbReference>